<evidence type="ECO:0000313" key="2">
    <source>
        <dbReference type="Proteomes" id="UP000012159"/>
    </source>
</evidence>
<dbReference type="EMBL" id="AKWF02000018">
    <property type="protein sequence ID" value="EMO65014.1"/>
    <property type="molecule type" value="Genomic_DNA"/>
</dbReference>
<protein>
    <submittedName>
        <fullName evidence="1">Uncharacterized protein</fullName>
    </submittedName>
</protein>
<accession>M6WIN0</accession>
<organism evidence="1 2">
    <name type="scientific">Leptospira borgpetersenii serovar Pomona str. 200901868</name>
    <dbReference type="NCBI Taxonomy" id="1192866"/>
    <lineage>
        <taxon>Bacteria</taxon>
        <taxon>Pseudomonadati</taxon>
        <taxon>Spirochaetota</taxon>
        <taxon>Spirochaetia</taxon>
        <taxon>Leptospirales</taxon>
        <taxon>Leptospiraceae</taxon>
        <taxon>Leptospira</taxon>
    </lineage>
</organism>
<gene>
    <name evidence="1" type="ORF">LEP1GSC133_2724</name>
</gene>
<reference evidence="1 2" key="1">
    <citation type="submission" date="2013-01" db="EMBL/GenBank/DDBJ databases">
        <authorList>
            <person name="Harkins D.M."/>
            <person name="Durkin A.S."/>
            <person name="Brinkac L.M."/>
            <person name="Haft D.H."/>
            <person name="Selengut J.D."/>
            <person name="Sanka R."/>
            <person name="DePew J."/>
            <person name="Purushe J."/>
            <person name="Picardeau M."/>
            <person name="Werts C."/>
            <person name="Goarant C."/>
            <person name="Vinetz J.M."/>
            <person name="Sutton G.G."/>
            <person name="Nierman W.C."/>
            <person name="Fouts D.E."/>
        </authorList>
    </citation>
    <scope>NUCLEOTIDE SEQUENCE [LARGE SCALE GENOMIC DNA]</scope>
    <source>
        <strain evidence="1 2">200901868</strain>
    </source>
</reference>
<dbReference type="AlphaFoldDB" id="M6WIN0"/>
<dbReference type="STRING" id="1192866.LEP1GSC133_2724"/>
<dbReference type="Proteomes" id="UP000012159">
    <property type="component" value="Unassembled WGS sequence"/>
</dbReference>
<sequence>MLNSHAQRKISGYFLFHLFRRIRSFFFTARPKNPVYFVRKIKLRGSVPVLGQVLIKSYVSNLQCFLKKSTSEFSGKK</sequence>
<comment type="caution">
    <text evidence="1">The sequence shown here is derived from an EMBL/GenBank/DDBJ whole genome shotgun (WGS) entry which is preliminary data.</text>
</comment>
<proteinExistence type="predicted"/>
<evidence type="ECO:0000313" key="1">
    <source>
        <dbReference type="EMBL" id="EMO65014.1"/>
    </source>
</evidence>
<name>M6WIN0_LEPBO</name>